<sequence length="66" mass="8076">MFYPVKIFKSNGKFKKEISSEKLSERYWNEFNEAVRTNIQINPKGRRPKKEEVYEPMYDQSYFSED</sequence>
<gene>
    <name evidence="1" type="ORF">G3M70_14365</name>
</gene>
<accession>A0A7T0BXX3</accession>
<name>A0A7T0BXX3_9BACT</name>
<evidence type="ECO:0000313" key="2">
    <source>
        <dbReference type="Proteomes" id="UP000594688"/>
    </source>
</evidence>
<dbReference type="Proteomes" id="UP000594688">
    <property type="component" value="Chromosome"/>
</dbReference>
<organism evidence="1 2">
    <name type="scientific">Candidatus Nitronauta litoralis</name>
    <dbReference type="NCBI Taxonomy" id="2705533"/>
    <lineage>
        <taxon>Bacteria</taxon>
        <taxon>Pseudomonadati</taxon>
        <taxon>Nitrospinota/Tectimicrobiota group</taxon>
        <taxon>Nitrospinota</taxon>
        <taxon>Nitrospinia</taxon>
        <taxon>Nitrospinales</taxon>
        <taxon>Nitrospinaceae</taxon>
        <taxon>Candidatus Nitronauta</taxon>
    </lineage>
</organism>
<evidence type="ECO:0000313" key="1">
    <source>
        <dbReference type="EMBL" id="QPJ62995.1"/>
    </source>
</evidence>
<dbReference type="EMBL" id="CP048685">
    <property type="protein sequence ID" value="QPJ62995.1"/>
    <property type="molecule type" value="Genomic_DNA"/>
</dbReference>
<reference evidence="1 2" key="1">
    <citation type="submission" date="2020-02" db="EMBL/GenBank/DDBJ databases">
        <title>Genomic and physiological characterization of two novel Nitrospinaceae genera.</title>
        <authorList>
            <person name="Mueller A.J."/>
            <person name="Jung M.-Y."/>
            <person name="Strachan C.R."/>
            <person name="Herbold C.W."/>
            <person name="Kirkegaard R.H."/>
            <person name="Daims H."/>
        </authorList>
    </citation>
    <scope>NUCLEOTIDE SEQUENCE [LARGE SCALE GENOMIC DNA]</scope>
    <source>
        <strain evidence="1">EB</strain>
    </source>
</reference>
<protein>
    <submittedName>
        <fullName evidence="1">Uncharacterized protein</fullName>
    </submittedName>
</protein>
<dbReference type="AlphaFoldDB" id="A0A7T0BXX3"/>
<proteinExistence type="predicted"/>
<dbReference type="KEGG" id="nli:G3M70_14365"/>